<reference evidence="3" key="2">
    <citation type="journal article" date="2015" name="Fish Shellfish Immunol.">
        <title>Early steps in the European eel (Anguilla anguilla)-Vibrio vulnificus interaction in the gills: Role of the RtxA13 toxin.</title>
        <authorList>
            <person name="Callol A."/>
            <person name="Pajuelo D."/>
            <person name="Ebbesson L."/>
            <person name="Teles M."/>
            <person name="MacKenzie S."/>
            <person name="Amaro C."/>
        </authorList>
    </citation>
    <scope>NUCLEOTIDE SEQUENCE</scope>
</reference>
<protein>
    <submittedName>
        <fullName evidence="3">Uncharacterized protein</fullName>
    </submittedName>
</protein>
<evidence type="ECO:0000256" key="2">
    <source>
        <dbReference type="SAM" id="Phobius"/>
    </source>
</evidence>
<dbReference type="AlphaFoldDB" id="A0A0E9PQY4"/>
<reference evidence="3" key="1">
    <citation type="submission" date="2014-11" db="EMBL/GenBank/DDBJ databases">
        <authorList>
            <person name="Amaro Gonzalez C."/>
        </authorList>
    </citation>
    <scope>NUCLEOTIDE SEQUENCE</scope>
</reference>
<keyword evidence="2" id="KW-0472">Membrane</keyword>
<keyword evidence="2" id="KW-1133">Transmembrane helix</keyword>
<evidence type="ECO:0000313" key="3">
    <source>
        <dbReference type="EMBL" id="JAH07041.1"/>
    </source>
</evidence>
<sequence length="90" mass="10241">MAGLRKHFFQLFMFYSTCLYIIQNFPVMLKRQLEAMARNIAIPIHNFKFHEVASNKPPTGLVQSRNVERTQSVNGISSNPKDRGASLAIC</sequence>
<evidence type="ECO:0000256" key="1">
    <source>
        <dbReference type="SAM" id="MobiDB-lite"/>
    </source>
</evidence>
<feature type="transmembrane region" description="Helical" evidence="2">
    <location>
        <begin position="12"/>
        <end position="29"/>
    </location>
</feature>
<proteinExistence type="predicted"/>
<feature type="region of interest" description="Disordered" evidence="1">
    <location>
        <begin position="58"/>
        <end position="90"/>
    </location>
</feature>
<name>A0A0E9PQY4_ANGAN</name>
<accession>A0A0E9PQY4</accession>
<keyword evidence="2" id="KW-0812">Transmembrane</keyword>
<dbReference type="EMBL" id="GBXM01101536">
    <property type="protein sequence ID" value="JAH07041.1"/>
    <property type="molecule type" value="Transcribed_RNA"/>
</dbReference>
<feature type="compositionally biased region" description="Polar residues" evidence="1">
    <location>
        <begin position="61"/>
        <end position="79"/>
    </location>
</feature>
<organism evidence="3">
    <name type="scientific">Anguilla anguilla</name>
    <name type="common">European freshwater eel</name>
    <name type="synonym">Muraena anguilla</name>
    <dbReference type="NCBI Taxonomy" id="7936"/>
    <lineage>
        <taxon>Eukaryota</taxon>
        <taxon>Metazoa</taxon>
        <taxon>Chordata</taxon>
        <taxon>Craniata</taxon>
        <taxon>Vertebrata</taxon>
        <taxon>Euteleostomi</taxon>
        <taxon>Actinopterygii</taxon>
        <taxon>Neopterygii</taxon>
        <taxon>Teleostei</taxon>
        <taxon>Anguilliformes</taxon>
        <taxon>Anguillidae</taxon>
        <taxon>Anguilla</taxon>
    </lineage>
</organism>